<organism evidence="1 2">
    <name type="scientific">Rossellomorea vietnamensis</name>
    <dbReference type="NCBI Taxonomy" id="218284"/>
    <lineage>
        <taxon>Bacteria</taxon>
        <taxon>Bacillati</taxon>
        <taxon>Bacillota</taxon>
        <taxon>Bacilli</taxon>
        <taxon>Bacillales</taxon>
        <taxon>Bacillaceae</taxon>
        <taxon>Rossellomorea</taxon>
    </lineage>
</organism>
<dbReference type="EMBL" id="CP104558">
    <property type="protein sequence ID" value="UXH44239.1"/>
    <property type="molecule type" value="Genomic_DNA"/>
</dbReference>
<name>A0ACD4C7M4_9BACI</name>
<keyword evidence="2" id="KW-1185">Reference proteome</keyword>
<protein>
    <submittedName>
        <fullName evidence="1">Pilus assembly protein PilN</fullName>
    </submittedName>
</protein>
<reference evidence="1" key="1">
    <citation type="submission" date="2022-09" db="EMBL/GenBank/DDBJ databases">
        <title>Complete genome sequence of Rossellomorea vietnamensis strain RL-WG62, a newly isolated PGPR with the potential for plant salinity stress alleviation.</title>
        <authorList>
            <person name="Ren L."/>
            <person name="Wang G."/>
            <person name="Hu H."/>
        </authorList>
    </citation>
    <scope>NUCLEOTIDE SEQUENCE</scope>
    <source>
        <strain evidence="1">RL-WG62</strain>
    </source>
</reference>
<dbReference type="Proteomes" id="UP001064027">
    <property type="component" value="Chromosome"/>
</dbReference>
<gene>
    <name evidence="1" type="ORF">N5C46_21845</name>
</gene>
<evidence type="ECO:0000313" key="2">
    <source>
        <dbReference type="Proteomes" id="UP001064027"/>
    </source>
</evidence>
<evidence type="ECO:0000313" key="1">
    <source>
        <dbReference type="EMBL" id="UXH44239.1"/>
    </source>
</evidence>
<proteinExistence type="predicted"/>
<sequence>MLVDINLLPQNEKRSRQWLYVVAGVISLGILALIILFILAGNLGKDVDALTAQLQSEKQLRAEKEQSISDFESSDAWVQLEDAVSWVEDYPIDTVPVLDHLVELLPERGFLKEFTYAEDGSIQLSIQFDTSSEAAYYLTHLKDSKYTQDAKLSSLATESVMENEQAAVNTEPVLPRYIGQYEVILNRDSIKEIETEADEQGGDSE</sequence>
<accession>A0ACD4C7M4</accession>